<evidence type="ECO:0000256" key="1">
    <source>
        <dbReference type="SAM" id="MobiDB-lite"/>
    </source>
</evidence>
<feature type="compositionally biased region" description="Basic and acidic residues" evidence="1">
    <location>
        <begin position="24"/>
        <end position="37"/>
    </location>
</feature>
<evidence type="ECO:0000313" key="5">
    <source>
        <dbReference type="Proteomes" id="UP000297453"/>
    </source>
</evidence>
<comment type="caution">
    <text evidence="4">The sequence shown here is derived from an EMBL/GenBank/DDBJ whole genome shotgun (WGS) entry which is preliminary data.</text>
</comment>
<dbReference type="InterPro" id="IPR050570">
    <property type="entry name" value="Cell_wall_metabolism_enzyme"/>
</dbReference>
<name>A0A4V3JCZ7_9LEPT</name>
<feature type="domain" description="M23ase beta-sheet core" evidence="3">
    <location>
        <begin position="259"/>
        <end position="353"/>
    </location>
</feature>
<feature type="signal peptide" evidence="2">
    <location>
        <begin position="1"/>
        <end position="24"/>
    </location>
</feature>
<gene>
    <name evidence="4" type="ORF">EHO59_02925</name>
</gene>
<dbReference type="RefSeq" id="WP_135586453.1">
    <property type="nucleotide sequence ID" value="NZ_RQEP01000005.1"/>
</dbReference>
<dbReference type="OrthoDB" id="9805799at2"/>
<protein>
    <submittedName>
        <fullName evidence="4">M23 family metallopeptidase</fullName>
    </submittedName>
</protein>
<dbReference type="CDD" id="cd12797">
    <property type="entry name" value="M23_peptidase"/>
    <property type="match status" value="1"/>
</dbReference>
<dbReference type="AlphaFoldDB" id="A0A4V3JCZ7"/>
<dbReference type="PANTHER" id="PTHR21666">
    <property type="entry name" value="PEPTIDASE-RELATED"/>
    <property type="match status" value="1"/>
</dbReference>
<dbReference type="Pfam" id="PF01551">
    <property type="entry name" value="Peptidase_M23"/>
    <property type="match status" value="1"/>
</dbReference>
<organism evidence="4 5">
    <name type="scientific">Leptospira semungkisensis</name>
    <dbReference type="NCBI Taxonomy" id="2484985"/>
    <lineage>
        <taxon>Bacteria</taxon>
        <taxon>Pseudomonadati</taxon>
        <taxon>Spirochaetota</taxon>
        <taxon>Spirochaetia</taxon>
        <taxon>Leptospirales</taxon>
        <taxon>Leptospiraceae</taxon>
        <taxon>Leptospira</taxon>
    </lineage>
</organism>
<accession>A0A4V3JCZ7</accession>
<dbReference type="FunFam" id="2.70.70.10:FF:000023">
    <property type="entry name" value="Peptidase, M23 family"/>
    <property type="match status" value="1"/>
</dbReference>
<sequence length="371" mass="41454">MSSYSLKTIFSIFLVCFFSLSSHAKEDTSKKKEEPKKSSVLPKISSAKKTSSVKKDEKKKPPVNASKKVSAGKKGPKRLHGEEVEKKEELFSFVLSGRKFAQGELLFLKIKPLARLLDKLGNFKITWEGTELPFSQKDGYLLVFIPISPEFSKPTGVLELTERHLFSKNDSKKYEIPVQKTNFATSKISHLTMDKQYTTEELSEETKSFIKDCSEAKAKAFQSKSEIQIDSDFAYPVQNPILNSPFYKRRIYNKEKGRPHGGSDFKGGVGDPIYAINDGTVILARSMYYEGNFTVIDHGLEVYSLYMHQSELLVKQGDKVKKGDLIGKIGSTGMSTGPHLHLGLRVLGTMIDPLSVVQTELLGSKPAPVKK</sequence>
<feature type="chain" id="PRO_5020663292" evidence="2">
    <location>
        <begin position="25"/>
        <end position="371"/>
    </location>
</feature>
<dbReference type="InterPro" id="IPR011055">
    <property type="entry name" value="Dup_hybrid_motif"/>
</dbReference>
<dbReference type="InterPro" id="IPR016047">
    <property type="entry name" value="M23ase_b-sheet_dom"/>
</dbReference>
<dbReference type="Proteomes" id="UP000297453">
    <property type="component" value="Unassembled WGS sequence"/>
</dbReference>
<dbReference type="EMBL" id="RQEP01000005">
    <property type="protein sequence ID" value="TGK08019.1"/>
    <property type="molecule type" value="Genomic_DNA"/>
</dbReference>
<dbReference type="PANTHER" id="PTHR21666:SF287">
    <property type="entry name" value="CYTOPLASMIC MEMBRANE PROTEIN"/>
    <property type="match status" value="1"/>
</dbReference>
<feature type="region of interest" description="Disordered" evidence="1">
    <location>
        <begin position="24"/>
        <end position="80"/>
    </location>
</feature>
<dbReference type="Gene3D" id="2.70.70.10">
    <property type="entry name" value="Glucose Permease (Domain IIA)"/>
    <property type="match status" value="1"/>
</dbReference>
<proteinExistence type="predicted"/>
<evidence type="ECO:0000256" key="2">
    <source>
        <dbReference type="SAM" id="SignalP"/>
    </source>
</evidence>
<dbReference type="GO" id="GO:0004222">
    <property type="term" value="F:metalloendopeptidase activity"/>
    <property type="evidence" value="ECO:0007669"/>
    <property type="project" value="TreeGrafter"/>
</dbReference>
<keyword evidence="2" id="KW-0732">Signal</keyword>
<evidence type="ECO:0000259" key="3">
    <source>
        <dbReference type="Pfam" id="PF01551"/>
    </source>
</evidence>
<reference evidence="4" key="1">
    <citation type="journal article" date="2019" name="PLoS Negl. Trop. Dis.">
        <title>Revisiting the worldwide diversity of Leptospira species in the environment.</title>
        <authorList>
            <person name="Vincent A.T."/>
            <person name="Schiettekatte O."/>
            <person name="Bourhy P."/>
            <person name="Veyrier F.J."/>
            <person name="Picardeau M."/>
        </authorList>
    </citation>
    <scope>NUCLEOTIDE SEQUENCE [LARGE SCALE GENOMIC DNA]</scope>
    <source>
        <strain evidence="4">SSS9</strain>
    </source>
</reference>
<dbReference type="SUPFAM" id="SSF51261">
    <property type="entry name" value="Duplicated hybrid motif"/>
    <property type="match status" value="1"/>
</dbReference>
<evidence type="ECO:0000313" key="4">
    <source>
        <dbReference type="EMBL" id="TGK08019.1"/>
    </source>
</evidence>
<keyword evidence="5" id="KW-1185">Reference proteome</keyword>